<dbReference type="EC" id="1.15.1.1" evidence="9"/>
<evidence type="ECO:0000313" key="13">
    <source>
        <dbReference type="EMBL" id="CAB3234671.1"/>
    </source>
</evidence>
<evidence type="ECO:0000256" key="10">
    <source>
        <dbReference type="SAM" id="Phobius"/>
    </source>
</evidence>
<evidence type="ECO:0000256" key="8">
    <source>
        <dbReference type="ARBA" id="ARBA00049204"/>
    </source>
</evidence>
<evidence type="ECO:0000256" key="9">
    <source>
        <dbReference type="RuleBase" id="RU000393"/>
    </source>
</evidence>
<keyword evidence="10" id="KW-0812">Transmembrane</keyword>
<dbReference type="InterPro" id="IPR001424">
    <property type="entry name" value="SOD_Cu_Zn_dom"/>
</dbReference>
<dbReference type="EMBL" id="CADEBC010000483">
    <property type="protein sequence ID" value="CAB3234671.1"/>
    <property type="molecule type" value="Genomic_DNA"/>
</dbReference>
<dbReference type="SUPFAM" id="SSF49329">
    <property type="entry name" value="Cu,Zn superoxide dismutase-like"/>
    <property type="match status" value="1"/>
</dbReference>
<dbReference type="CDD" id="cd00305">
    <property type="entry name" value="Cu-Zn_Superoxide_Dismutase"/>
    <property type="match status" value="1"/>
</dbReference>
<dbReference type="PROSITE" id="PS00332">
    <property type="entry name" value="SOD_CU_ZN_2"/>
    <property type="match status" value="1"/>
</dbReference>
<evidence type="ECO:0000256" key="7">
    <source>
        <dbReference type="ARBA" id="ARBA00023157"/>
    </source>
</evidence>
<dbReference type="PANTHER" id="PTHR10003">
    <property type="entry name" value="SUPEROXIDE DISMUTASE CU-ZN -RELATED"/>
    <property type="match status" value="1"/>
</dbReference>
<comment type="catalytic activity">
    <reaction evidence="8 9">
        <text>2 superoxide + 2 H(+) = H2O2 + O2</text>
        <dbReference type="Rhea" id="RHEA:20696"/>
        <dbReference type="ChEBI" id="CHEBI:15378"/>
        <dbReference type="ChEBI" id="CHEBI:15379"/>
        <dbReference type="ChEBI" id="CHEBI:16240"/>
        <dbReference type="ChEBI" id="CHEBI:18421"/>
        <dbReference type="EC" id="1.15.1.1"/>
    </reaction>
</comment>
<evidence type="ECO:0000256" key="1">
    <source>
        <dbReference type="ARBA" id="ARBA00010457"/>
    </source>
</evidence>
<organism evidence="13 14">
    <name type="scientific">Arctia plantaginis</name>
    <name type="common">Wood tiger moth</name>
    <name type="synonym">Phalaena plantaginis</name>
    <dbReference type="NCBI Taxonomy" id="874455"/>
    <lineage>
        <taxon>Eukaryota</taxon>
        <taxon>Metazoa</taxon>
        <taxon>Ecdysozoa</taxon>
        <taxon>Arthropoda</taxon>
        <taxon>Hexapoda</taxon>
        <taxon>Insecta</taxon>
        <taxon>Pterygota</taxon>
        <taxon>Neoptera</taxon>
        <taxon>Endopterygota</taxon>
        <taxon>Lepidoptera</taxon>
        <taxon>Glossata</taxon>
        <taxon>Ditrysia</taxon>
        <taxon>Noctuoidea</taxon>
        <taxon>Erebidae</taxon>
        <taxon>Arctiinae</taxon>
        <taxon>Arctia</taxon>
    </lineage>
</organism>
<dbReference type="GO" id="GO:0004784">
    <property type="term" value="F:superoxide dismutase activity"/>
    <property type="evidence" value="ECO:0007669"/>
    <property type="project" value="UniProtKB-EC"/>
</dbReference>
<reference evidence="13 14" key="1">
    <citation type="submission" date="2020-04" db="EMBL/GenBank/DDBJ databases">
        <authorList>
            <person name="Wallbank WR R."/>
            <person name="Pardo Diaz C."/>
            <person name="Kozak K."/>
            <person name="Martin S."/>
            <person name="Jiggins C."/>
            <person name="Moest M."/>
            <person name="Warren A I."/>
            <person name="Byers J.R.P. K."/>
            <person name="Montejo-Kovacevich G."/>
            <person name="Yen C E."/>
        </authorList>
    </citation>
    <scope>NUCLEOTIDE SEQUENCE [LARGE SCALE GENOMIC DNA]</scope>
</reference>
<keyword evidence="11" id="KW-0732">Signal</keyword>
<evidence type="ECO:0000256" key="3">
    <source>
        <dbReference type="ARBA" id="ARBA00022833"/>
    </source>
</evidence>
<evidence type="ECO:0000256" key="4">
    <source>
        <dbReference type="ARBA" id="ARBA00022862"/>
    </source>
</evidence>
<dbReference type="PROSITE" id="PS00087">
    <property type="entry name" value="SOD_CU_ZN_1"/>
    <property type="match status" value="1"/>
</dbReference>
<dbReference type="OrthoDB" id="2015551at2759"/>
<keyword evidence="10" id="KW-1133">Transmembrane helix</keyword>
<keyword evidence="6 9" id="KW-0186">Copper</keyword>
<comment type="function">
    <text evidence="9">Destroys radicals which are normally produced within the cells and which are toxic to biological systems.</text>
</comment>
<sequence>MIKTLIFLASAAVIAVAGTDEVVNGAIALLSGTGVTGNVTFVDQADGKVRVTGRIVGLLAGEYGFHVHQKGDITGGCASTLSHFNPYGKQHGHPEDENRHVGDLGNIHFDETGTANINFVDSMIKLSGPSSIIGRGLVLHERNDDYGRSLHPDSKTTGNAGGRVACGVIGILDSRNNGNKAASAFVLIATLAFSIVFSFML</sequence>
<keyword evidence="14" id="KW-1185">Reference proteome</keyword>
<comment type="cofactor">
    <cofactor evidence="9">
        <name>Zn(2+)</name>
        <dbReference type="ChEBI" id="CHEBI:29105"/>
    </cofactor>
    <text evidence="9">Binds 1 zinc ion per subunit.</text>
</comment>
<keyword evidence="7" id="KW-1015">Disulfide bond</keyword>
<keyword evidence="4" id="KW-0049">Antioxidant</keyword>
<dbReference type="Pfam" id="PF00080">
    <property type="entry name" value="Sod_Cu"/>
    <property type="match status" value="1"/>
</dbReference>
<dbReference type="InterPro" id="IPR036423">
    <property type="entry name" value="SOD-like_Cu/Zn_dom_sf"/>
</dbReference>
<keyword evidence="5 9" id="KW-0560">Oxidoreductase</keyword>
<comment type="caution">
    <text evidence="13">The sequence shown here is derived from an EMBL/GenBank/DDBJ whole genome shotgun (WGS) entry which is preliminary data.</text>
</comment>
<keyword evidence="10" id="KW-0472">Membrane</keyword>
<feature type="signal peptide" evidence="11">
    <location>
        <begin position="1"/>
        <end position="19"/>
    </location>
</feature>
<accession>A0A8S0ZPR5</accession>
<evidence type="ECO:0000256" key="11">
    <source>
        <dbReference type="SAM" id="SignalP"/>
    </source>
</evidence>
<proteinExistence type="inferred from homology"/>
<dbReference type="Proteomes" id="UP000494106">
    <property type="component" value="Unassembled WGS sequence"/>
</dbReference>
<keyword evidence="3 9" id="KW-0862">Zinc</keyword>
<dbReference type="InterPro" id="IPR024134">
    <property type="entry name" value="SOD_Cu/Zn_/chaperone"/>
</dbReference>
<feature type="chain" id="PRO_5035900351" description="Superoxide dismutase [Cu-Zn]" evidence="11">
    <location>
        <begin position="20"/>
        <end position="201"/>
    </location>
</feature>
<dbReference type="InterPro" id="IPR018152">
    <property type="entry name" value="SOD_Cu/Zn_BS"/>
</dbReference>
<feature type="domain" description="Superoxide dismutase copper/zinc binding" evidence="12">
    <location>
        <begin position="35"/>
        <end position="169"/>
    </location>
</feature>
<dbReference type="PRINTS" id="PR00068">
    <property type="entry name" value="CUZNDISMTASE"/>
</dbReference>
<dbReference type="Gene3D" id="2.60.40.200">
    <property type="entry name" value="Superoxide dismutase, copper/zinc binding domain"/>
    <property type="match status" value="1"/>
</dbReference>
<evidence type="ECO:0000313" key="14">
    <source>
        <dbReference type="Proteomes" id="UP000494106"/>
    </source>
</evidence>
<evidence type="ECO:0000259" key="12">
    <source>
        <dbReference type="Pfam" id="PF00080"/>
    </source>
</evidence>
<comment type="similarity">
    <text evidence="1 9">Belongs to the Cu-Zn superoxide dismutase family.</text>
</comment>
<dbReference type="FunFam" id="2.60.40.200:FF:000003">
    <property type="entry name" value="Superoxide dismutase [Cu-Zn], chloroplastic"/>
    <property type="match status" value="1"/>
</dbReference>
<gene>
    <name evidence="13" type="ORF">APLA_LOCUS5728</name>
</gene>
<feature type="transmembrane region" description="Helical" evidence="10">
    <location>
        <begin position="181"/>
        <end position="200"/>
    </location>
</feature>
<keyword evidence="2 9" id="KW-0479">Metal-binding</keyword>
<dbReference type="GO" id="GO:0005507">
    <property type="term" value="F:copper ion binding"/>
    <property type="evidence" value="ECO:0007669"/>
    <property type="project" value="InterPro"/>
</dbReference>
<protein>
    <recommendedName>
        <fullName evidence="9">Superoxide dismutase [Cu-Zn]</fullName>
        <ecNumber evidence="9">1.15.1.1</ecNumber>
    </recommendedName>
</protein>
<dbReference type="AlphaFoldDB" id="A0A8S0ZPR5"/>
<comment type="cofactor">
    <cofactor evidence="9">
        <name>Cu cation</name>
        <dbReference type="ChEBI" id="CHEBI:23378"/>
    </cofactor>
    <text evidence="9">Binds 1 copper ion per subunit.</text>
</comment>
<evidence type="ECO:0000256" key="5">
    <source>
        <dbReference type="ARBA" id="ARBA00023002"/>
    </source>
</evidence>
<name>A0A8S0ZPR5_ARCPL</name>
<evidence type="ECO:0000256" key="6">
    <source>
        <dbReference type="ARBA" id="ARBA00023008"/>
    </source>
</evidence>
<evidence type="ECO:0000256" key="2">
    <source>
        <dbReference type="ARBA" id="ARBA00022723"/>
    </source>
</evidence>